<proteinExistence type="predicted"/>
<reference evidence="3 4" key="1">
    <citation type="submission" date="2018-07" db="EMBL/GenBank/DDBJ databases">
        <title>Anaerosacharophilus polymeroproducens gen. nov. sp. nov., an anaerobic bacterium isolated from salt field.</title>
        <authorList>
            <person name="Kim W."/>
            <person name="Yang S.-H."/>
            <person name="Oh J."/>
            <person name="Lee J.-H."/>
            <person name="Kwon K.K."/>
        </authorList>
    </citation>
    <scope>NUCLEOTIDE SEQUENCE [LARGE SCALE GENOMIC DNA]</scope>
    <source>
        <strain evidence="3 4">MCWD5</strain>
    </source>
</reference>
<dbReference type="InterPro" id="IPR003680">
    <property type="entry name" value="Flavodoxin_fold"/>
</dbReference>
<name>A0A371B061_9FIRM</name>
<dbReference type="Gene3D" id="3.40.50.360">
    <property type="match status" value="1"/>
</dbReference>
<organism evidence="3 4">
    <name type="scientific">Anaerosacchariphilus polymeriproducens</name>
    <dbReference type="NCBI Taxonomy" id="1812858"/>
    <lineage>
        <taxon>Bacteria</taxon>
        <taxon>Bacillati</taxon>
        <taxon>Bacillota</taxon>
        <taxon>Clostridia</taxon>
        <taxon>Lachnospirales</taxon>
        <taxon>Lachnospiraceae</taxon>
        <taxon>Anaerosacchariphilus</taxon>
    </lineage>
</organism>
<dbReference type="RefSeq" id="WP_115480222.1">
    <property type="nucleotide sequence ID" value="NZ_QRCT01000004.1"/>
</dbReference>
<accession>A0A371B061</accession>
<dbReference type="GO" id="GO:0010181">
    <property type="term" value="F:FMN binding"/>
    <property type="evidence" value="ECO:0007669"/>
    <property type="project" value="TreeGrafter"/>
</dbReference>
<dbReference type="Proteomes" id="UP000255036">
    <property type="component" value="Unassembled WGS sequence"/>
</dbReference>
<dbReference type="Pfam" id="PF02525">
    <property type="entry name" value="Flavodoxin_2"/>
    <property type="match status" value="1"/>
</dbReference>
<evidence type="ECO:0000313" key="3">
    <source>
        <dbReference type="EMBL" id="RDU25189.1"/>
    </source>
</evidence>
<comment type="caution">
    <text evidence="3">The sequence shown here is derived from an EMBL/GenBank/DDBJ whole genome shotgun (WGS) entry which is preliminary data.</text>
</comment>
<keyword evidence="1" id="KW-0560">Oxidoreductase</keyword>
<sequence length="176" mass="20627">MKTLIILAHPDINHSKVNKRWKEELEKYPNDIIIHELYNEYPDWNIDVERMQQLLEAHNHIILQFPLYWYSYPPLLKKWFDDVFTYGWAYGTKGTKLKDKKFGIALSIGDKKDNYLPTGSVSFTVDEVITPFKASVKHVGANVLPYFAFFGSSFQASDEEIDQSAKDYINYIFAFK</sequence>
<evidence type="ECO:0000313" key="4">
    <source>
        <dbReference type="Proteomes" id="UP000255036"/>
    </source>
</evidence>
<dbReference type="OrthoDB" id="9805976at2"/>
<dbReference type="SUPFAM" id="SSF52218">
    <property type="entry name" value="Flavoproteins"/>
    <property type="match status" value="1"/>
</dbReference>
<dbReference type="GO" id="GO:0009055">
    <property type="term" value="F:electron transfer activity"/>
    <property type="evidence" value="ECO:0007669"/>
    <property type="project" value="TreeGrafter"/>
</dbReference>
<gene>
    <name evidence="3" type="ORF">DWV06_00490</name>
</gene>
<feature type="domain" description="Flavodoxin-like fold" evidence="2">
    <location>
        <begin position="1"/>
        <end position="170"/>
    </location>
</feature>
<evidence type="ECO:0000256" key="1">
    <source>
        <dbReference type="ARBA" id="ARBA00023002"/>
    </source>
</evidence>
<dbReference type="AlphaFoldDB" id="A0A371B061"/>
<keyword evidence="4" id="KW-1185">Reference proteome</keyword>
<dbReference type="GO" id="GO:0003955">
    <property type="term" value="F:NAD(P)H dehydrogenase (quinone) activity"/>
    <property type="evidence" value="ECO:0007669"/>
    <property type="project" value="TreeGrafter"/>
</dbReference>
<dbReference type="InterPro" id="IPR029039">
    <property type="entry name" value="Flavoprotein-like_sf"/>
</dbReference>
<evidence type="ECO:0000259" key="2">
    <source>
        <dbReference type="Pfam" id="PF02525"/>
    </source>
</evidence>
<dbReference type="InterPro" id="IPR046980">
    <property type="entry name" value="KefG/KefF"/>
</dbReference>
<protein>
    <submittedName>
        <fullName evidence="3">Flavodoxin family protein</fullName>
    </submittedName>
</protein>
<dbReference type="PANTHER" id="PTHR47307:SF1">
    <property type="entry name" value="GLUTATHIONE-REGULATED POTASSIUM-EFFLUX SYSTEM ANCILLARY PROTEIN KEFG"/>
    <property type="match status" value="1"/>
</dbReference>
<dbReference type="PANTHER" id="PTHR47307">
    <property type="entry name" value="GLUTATHIONE-REGULATED POTASSIUM-EFFLUX SYSTEM ANCILLARY PROTEIN KEFG"/>
    <property type="match status" value="1"/>
</dbReference>
<dbReference type="EMBL" id="QRCT01000004">
    <property type="protein sequence ID" value="RDU25189.1"/>
    <property type="molecule type" value="Genomic_DNA"/>
</dbReference>